<feature type="domain" description="Phosphatidic acid phosphatase type 2/haloperoxidase" evidence="2">
    <location>
        <begin position="114"/>
        <end position="215"/>
    </location>
</feature>
<protein>
    <submittedName>
        <fullName evidence="3">Phosphatase PAP2 family protein</fullName>
    </submittedName>
</protein>
<dbReference type="OrthoDB" id="9773582at2"/>
<evidence type="ECO:0000313" key="3">
    <source>
        <dbReference type="EMBL" id="MQP11898.1"/>
    </source>
</evidence>
<comment type="caution">
    <text evidence="3">The sequence shown here is derived from an EMBL/GenBank/DDBJ whole genome shotgun (WGS) entry which is preliminary data.</text>
</comment>
<keyword evidence="4" id="KW-1185">Reference proteome</keyword>
<dbReference type="SUPFAM" id="SSF48317">
    <property type="entry name" value="Acid phosphatase/Vanadium-dependent haloperoxidase"/>
    <property type="match status" value="1"/>
</dbReference>
<evidence type="ECO:0000259" key="2">
    <source>
        <dbReference type="SMART" id="SM00014"/>
    </source>
</evidence>
<accession>A0A6A7WC14</accession>
<keyword evidence="1" id="KW-0472">Membrane</keyword>
<keyword evidence="1" id="KW-0812">Transmembrane</keyword>
<organism evidence="3 4">
    <name type="scientific">Segatella copri</name>
    <dbReference type="NCBI Taxonomy" id="165179"/>
    <lineage>
        <taxon>Bacteria</taxon>
        <taxon>Pseudomonadati</taxon>
        <taxon>Bacteroidota</taxon>
        <taxon>Bacteroidia</taxon>
        <taxon>Bacteroidales</taxon>
        <taxon>Prevotellaceae</taxon>
        <taxon>Segatella</taxon>
    </lineage>
</organism>
<dbReference type="CDD" id="cd03394">
    <property type="entry name" value="PAP2_like_5"/>
    <property type="match status" value="1"/>
</dbReference>
<dbReference type="Proteomes" id="UP000384372">
    <property type="component" value="Unassembled WGS sequence"/>
</dbReference>
<dbReference type="Gene3D" id="1.20.144.10">
    <property type="entry name" value="Phosphatidic acid phosphatase type 2/haloperoxidase"/>
    <property type="match status" value="1"/>
</dbReference>
<dbReference type="SMART" id="SM00014">
    <property type="entry name" value="acidPPc"/>
    <property type="match status" value="1"/>
</dbReference>
<dbReference type="AlphaFoldDB" id="A0A6A7WC14"/>
<dbReference type="PANTHER" id="PTHR14969">
    <property type="entry name" value="SPHINGOSINE-1-PHOSPHATE PHOSPHOHYDROLASE"/>
    <property type="match status" value="1"/>
</dbReference>
<dbReference type="EMBL" id="VZAD01000062">
    <property type="protein sequence ID" value="MQP11898.1"/>
    <property type="molecule type" value="Genomic_DNA"/>
</dbReference>
<sequence length="233" mass="25890">MVSVDSLETTETVQTDSIVAATRPLPAPMMTADCKPVLRPKDVLVPVVITGLAALYVQNHGWFAQQKREVQKGLSAEGRHHLRADEVLQFTPMATAWGLRLAGVKGKNEPKERLGIIALSYASLGLITFGMKAAVNEERPDGRDCRSFPSGHTARAFMGAEMLYQEYKDVSPWIGYSGYAMAALTGYLRVYNNRHYLNDVVAGACIGILCTKLGYWLQPKLFKKKKKAFKFQY</sequence>
<dbReference type="InterPro" id="IPR000326">
    <property type="entry name" value="PAP2/HPO"/>
</dbReference>
<proteinExistence type="predicted"/>
<gene>
    <name evidence="3" type="ORF">F7D20_08015</name>
</gene>
<evidence type="ECO:0000256" key="1">
    <source>
        <dbReference type="SAM" id="Phobius"/>
    </source>
</evidence>
<name>A0A6A7WC14_9BACT</name>
<keyword evidence="1" id="KW-1133">Transmembrane helix</keyword>
<evidence type="ECO:0000313" key="4">
    <source>
        <dbReference type="Proteomes" id="UP000384372"/>
    </source>
</evidence>
<reference evidence="3 4" key="1">
    <citation type="submission" date="2019-09" db="EMBL/GenBank/DDBJ databases">
        <title>Distinct polysaccharide growth profiles of human intestinal Prevotella copri isolates.</title>
        <authorList>
            <person name="Fehlner-Peach H."/>
            <person name="Magnabosco C."/>
            <person name="Raghavan V."/>
            <person name="Scher J.U."/>
            <person name="Tett A."/>
            <person name="Cox L.M."/>
            <person name="Gottsegen C."/>
            <person name="Watters A."/>
            <person name="Wiltshire- Gordon J.D."/>
            <person name="Segata N."/>
            <person name="Bonneau R."/>
            <person name="Littman D.R."/>
        </authorList>
    </citation>
    <scope>NUCLEOTIDE SEQUENCE [LARGE SCALE GENOMIC DNA]</scope>
    <source>
        <strain evidence="4">iAQ1173</strain>
    </source>
</reference>
<dbReference type="Pfam" id="PF01569">
    <property type="entry name" value="PAP2"/>
    <property type="match status" value="1"/>
</dbReference>
<dbReference type="InterPro" id="IPR036938">
    <property type="entry name" value="PAP2/HPO_sf"/>
</dbReference>
<feature type="transmembrane region" description="Helical" evidence="1">
    <location>
        <begin position="196"/>
        <end position="217"/>
    </location>
</feature>
<dbReference type="PANTHER" id="PTHR14969:SF13">
    <property type="entry name" value="AT30094P"/>
    <property type="match status" value="1"/>
</dbReference>